<organism evidence="2">
    <name type="scientific">marine sediment metagenome</name>
    <dbReference type="NCBI Taxonomy" id="412755"/>
    <lineage>
        <taxon>unclassified sequences</taxon>
        <taxon>metagenomes</taxon>
        <taxon>ecological metagenomes</taxon>
    </lineage>
</organism>
<evidence type="ECO:0000256" key="1">
    <source>
        <dbReference type="SAM" id="Phobius"/>
    </source>
</evidence>
<dbReference type="EMBL" id="BARV01007142">
    <property type="protein sequence ID" value="GAI04052.1"/>
    <property type="molecule type" value="Genomic_DNA"/>
</dbReference>
<dbReference type="InterPro" id="IPR013211">
    <property type="entry name" value="LVIVD"/>
</dbReference>
<evidence type="ECO:0000313" key="2">
    <source>
        <dbReference type="EMBL" id="GAI04052.1"/>
    </source>
</evidence>
<evidence type="ECO:0008006" key="3">
    <source>
        <dbReference type="Google" id="ProtNLM"/>
    </source>
</evidence>
<keyword evidence="1" id="KW-0472">Membrane</keyword>
<feature type="non-terminal residue" evidence="2">
    <location>
        <position position="126"/>
    </location>
</feature>
<feature type="transmembrane region" description="Helical" evidence="1">
    <location>
        <begin position="7"/>
        <end position="28"/>
    </location>
</feature>
<gene>
    <name evidence="2" type="ORF">S06H3_14590</name>
</gene>
<protein>
    <recommendedName>
        <fullName evidence="3">LVIVD repeat-containing protein</fullName>
    </recommendedName>
</protein>
<proteinExistence type="predicted"/>
<keyword evidence="1" id="KW-0812">Transmembrane</keyword>
<accession>X1KAL1</accession>
<keyword evidence="1" id="KW-1133">Transmembrane helix</keyword>
<comment type="caution">
    <text evidence="2">The sequence shown here is derived from an EMBL/GenBank/DDBJ whole genome shotgun (WGS) entry which is preliminary data.</text>
</comment>
<dbReference type="Pfam" id="PF08309">
    <property type="entry name" value="LVIVD"/>
    <property type="match status" value="2"/>
</dbReference>
<sequence length="126" mass="13912">MRLKKTSYFLFLTIIMIISVFSQTFLVANIQGTNNGITTTQLISENNNIKKVGQYDSGGEVVGVAIHNNYAFLADQVKGLVVIDITNPVNPIYVNEYQAEGESVYDVKIIDDIAYVAHGRAGLRIL</sequence>
<name>X1KAL1_9ZZZZ</name>
<reference evidence="2" key="1">
    <citation type="journal article" date="2014" name="Front. Microbiol.">
        <title>High frequency of phylogenetically diverse reductive dehalogenase-homologous genes in deep subseafloor sedimentary metagenomes.</title>
        <authorList>
            <person name="Kawai M."/>
            <person name="Futagami T."/>
            <person name="Toyoda A."/>
            <person name="Takaki Y."/>
            <person name="Nishi S."/>
            <person name="Hori S."/>
            <person name="Arai W."/>
            <person name="Tsubouchi T."/>
            <person name="Morono Y."/>
            <person name="Uchiyama I."/>
            <person name="Ito T."/>
            <person name="Fujiyama A."/>
            <person name="Inagaki F."/>
            <person name="Takami H."/>
        </authorList>
    </citation>
    <scope>NUCLEOTIDE SEQUENCE</scope>
    <source>
        <strain evidence="2">Expedition CK06-06</strain>
    </source>
</reference>
<dbReference type="AlphaFoldDB" id="X1KAL1"/>